<accession>A0A4D4KY00</accession>
<reference evidence="1 2" key="1">
    <citation type="journal article" date="2020" name="Int. J. Syst. Evol. Microbiol.">
        <title>Reclassification of Streptomyces castelarensis and Streptomyces sporoclivatus as later heterotypic synonyms of Streptomyces antimycoticus.</title>
        <authorList>
            <person name="Komaki H."/>
            <person name="Tamura T."/>
        </authorList>
    </citation>
    <scope>NUCLEOTIDE SEQUENCE [LARGE SCALE GENOMIC DNA]</scope>
    <source>
        <strain evidence="1 2">NBRC 13459</strain>
    </source>
</reference>
<dbReference type="InterPro" id="IPR052517">
    <property type="entry name" value="GlcG_carb_metab_protein"/>
</dbReference>
<organism evidence="1 2">
    <name type="scientific">Streptomyces violaceusniger</name>
    <dbReference type="NCBI Taxonomy" id="68280"/>
    <lineage>
        <taxon>Bacteria</taxon>
        <taxon>Bacillati</taxon>
        <taxon>Actinomycetota</taxon>
        <taxon>Actinomycetes</taxon>
        <taxon>Kitasatosporales</taxon>
        <taxon>Streptomycetaceae</taxon>
        <taxon>Streptomyces</taxon>
        <taxon>Streptomyces violaceusniger group</taxon>
    </lineage>
</organism>
<dbReference type="SUPFAM" id="SSF143744">
    <property type="entry name" value="GlcG-like"/>
    <property type="match status" value="1"/>
</dbReference>
<dbReference type="PANTHER" id="PTHR34309">
    <property type="entry name" value="SLR1406 PROTEIN"/>
    <property type="match status" value="1"/>
</dbReference>
<protein>
    <submittedName>
        <fullName evidence="1">DNA polymerase III subunit delta</fullName>
    </submittedName>
</protein>
<dbReference type="EMBL" id="BJHW01000001">
    <property type="protein sequence ID" value="GDY51726.1"/>
    <property type="molecule type" value="Genomic_DNA"/>
</dbReference>
<name>A0A4D4KY00_STRVO</name>
<dbReference type="OrthoDB" id="9778896at2"/>
<dbReference type="AlphaFoldDB" id="A0A4D4KY00"/>
<dbReference type="RefSeq" id="WP_137976939.1">
    <property type="nucleotide sequence ID" value="NZ_BAAASO010000005.1"/>
</dbReference>
<dbReference type="Proteomes" id="UP000301309">
    <property type="component" value="Unassembled WGS sequence"/>
</dbReference>
<dbReference type="Gene3D" id="3.30.450.150">
    <property type="entry name" value="Haem-degrading domain"/>
    <property type="match status" value="1"/>
</dbReference>
<sequence>MNLDLGTALVSAARAEAMSLGVPMAIAVVDTGGALVAFARMDGTPFPLAEVAIGKAYTAAAFARPSAEVAEVFAGRVQFTTSISVATDGRVMFSKGGVPVFADGALIGGIGASGGTGQQDLTVVEAAVASVLPTEATSLPTEATSLPAGVASSAH</sequence>
<dbReference type="Pfam" id="PF03928">
    <property type="entry name" value="HbpS-like"/>
    <property type="match status" value="1"/>
</dbReference>
<proteinExistence type="predicted"/>
<keyword evidence="2" id="KW-1185">Reference proteome</keyword>
<dbReference type="InterPro" id="IPR005624">
    <property type="entry name" value="PduO/GlcC-like"/>
</dbReference>
<dbReference type="InterPro" id="IPR038084">
    <property type="entry name" value="PduO/GlcC-like_sf"/>
</dbReference>
<evidence type="ECO:0000313" key="1">
    <source>
        <dbReference type="EMBL" id="GDY51726.1"/>
    </source>
</evidence>
<evidence type="ECO:0000313" key="2">
    <source>
        <dbReference type="Proteomes" id="UP000301309"/>
    </source>
</evidence>
<comment type="caution">
    <text evidence="1">The sequence shown here is derived from an EMBL/GenBank/DDBJ whole genome shotgun (WGS) entry which is preliminary data.</text>
</comment>
<gene>
    <name evidence="1" type="ORF">SVIO_023490</name>
</gene>
<dbReference type="PANTHER" id="PTHR34309:SF1">
    <property type="entry name" value="PROTEIN GLCG"/>
    <property type="match status" value="1"/>
</dbReference>